<gene>
    <name evidence="1" type="ORF">DF3PB_6130003</name>
</gene>
<evidence type="ECO:0000313" key="1">
    <source>
        <dbReference type="EMBL" id="SUS08262.1"/>
    </source>
</evidence>
<proteinExistence type="predicted"/>
<accession>A0A380TIF6</accession>
<evidence type="ECO:0008006" key="2">
    <source>
        <dbReference type="Google" id="ProtNLM"/>
    </source>
</evidence>
<reference evidence="1" key="1">
    <citation type="submission" date="2018-07" db="EMBL/GenBank/DDBJ databases">
        <authorList>
            <person name="Quirk P.G."/>
            <person name="Krulwich T.A."/>
        </authorList>
    </citation>
    <scope>NUCLEOTIDE SEQUENCE</scope>
</reference>
<protein>
    <recommendedName>
        <fullName evidence="2">Transposase</fullName>
    </recommendedName>
</protein>
<organism evidence="1">
    <name type="scientific">metagenome</name>
    <dbReference type="NCBI Taxonomy" id="256318"/>
    <lineage>
        <taxon>unclassified sequences</taxon>
        <taxon>metagenomes</taxon>
    </lineage>
</organism>
<dbReference type="EMBL" id="UIDG01000572">
    <property type="protein sequence ID" value="SUS08262.1"/>
    <property type="molecule type" value="Genomic_DNA"/>
</dbReference>
<sequence>MRAKVRVHKYPDGQLAIVWGPHRLANSDACGRPIDTHALAA</sequence>
<name>A0A380TIF6_9ZZZZ</name>
<dbReference type="AlphaFoldDB" id="A0A380TIF6"/>